<keyword evidence="8 14" id="KW-0479">Metal-binding</keyword>
<dbReference type="CDD" id="cd02015">
    <property type="entry name" value="TPP_AHAS"/>
    <property type="match status" value="1"/>
</dbReference>
<dbReference type="CDD" id="cd07035">
    <property type="entry name" value="TPP_PYR_POX_like"/>
    <property type="match status" value="1"/>
</dbReference>
<dbReference type="EC" id="2.2.1.6" evidence="4 14"/>
<dbReference type="NCBIfam" id="TIGR00118">
    <property type="entry name" value="acolac_lg"/>
    <property type="match status" value="1"/>
</dbReference>
<dbReference type="RefSeq" id="WP_068771715.1">
    <property type="nucleotide sequence ID" value="NZ_CP109796.1"/>
</dbReference>
<organism evidence="18 19">
    <name type="scientific">Termitidicoccus mucosus</name>
    <dbReference type="NCBI Taxonomy" id="1184151"/>
    <lineage>
        <taxon>Bacteria</taxon>
        <taxon>Pseudomonadati</taxon>
        <taxon>Verrucomicrobiota</taxon>
        <taxon>Opitutia</taxon>
        <taxon>Opitutales</taxon>
        <taxon>Opitutaceae</taxon>
        <taxon>Termitidicoccus</taxon>
    </lineage>
</organism>
<gene>
    <name evidence="18" type="ORF">AW736_18055</name>
</gene>
<reference evidence="18 19" key="1">
    <citation type="submission" date="2016-01" db="EMBL/GenBank/DDBJ databases">
        <title>High potential of lignocellulose degradation of a new Verrucomicrobia species.</title>
        <authorList>
            <person name="Wang Y."/>
            <person name="Shi Y."/>
            <person name="Qiu Z."/>
            <person name="Liu S."/>
            <person name="Yang H."/>
        </authorList>
    </citation>
    <scope>NUCLEOTIDE SEQUENCE [LARGE SCALE GENOMIC DNA]</scope>
    <source>
        <strain evidence="18 19">TSB47</strain>
    </source>
</reference>
<dbReference type="GO" id="GO:0030976">
    <property type="term" value="F:thiamine pyrophosphate binding"/>
    <property type="evidence" value="ECO:0007669"/>
    <property type="project" value="UniProtKB-UniRule"/>
</dbReference>
<dbReference type="GO" id="GO:0003984">
    <property type="term" value="F:acetolactate synthase activity"/>
    <property type="evidence" value="ECO:0007669"/>
    <property type="project" value="UniProtKB-EC"/>
</dbReference>
<dbReference type="Gene3D" id="3.40.50.1220">
    <property type="entry name" value="TPP-binding domain"/>
    <property type="match status" value="1"/>
</dbReference>
<dbReference type="PANTHER" id="PTHR18968:SF170">
    <property type="entry name" value="ACETOLACTATE SYNTHASE ISOZYME 1 LARGE SUBUNIT"/>
    <property type="match status" value="1"/>
</dbReference>
<dbReference type="UniPathway" id="UPA00047">
    <property type="reaction ID" value="UER00055"/>
</dbReference>
<evidence type="ECO:0000256" key="8">
    <source>
        <dbReference type="ARBA" id="ARBA00022723"/>
    </source>
</evidence>
<dbReference type="PANTHER" id="PTHR18968">
    <property type="entry name" value="THIAMINE PYROPHOSPHATE ENZYMES"/>
    <property type="match status" value="1"/>
</dbReference>
<dbReference type="InterPro" id="IPR012000">
    <property type="entry name" value="Thiamin_PyroP_enz_cen_dom"/>
</dbReference>
<comment type="cofactor">
    <cofactor evidence="14">
        <name>thiamine diphosphate</name>
        <dbReference type="ChEBI" id="CHEBI:58937"/>
    </cofactor>
    <text evidence="14">Binds 1 thiamine pyrophosphate per subunit.</text>
</comment>
<evidence type="ECO:0000259" key="17">
    <source>
        <dbReference type="Pfam" id="PF02776"/>
    </source>
</evidence>
<proteinExistence type="inferred from homology"/>
<evidence type="ECO:0000256" key="13">
    <source>
        <dbReference type="ARBA" id="ARBA00048670"/>
    </source>
</evidence>
<evidence type="ECO:0000256" key="4">
    <source>
        <dbReference type="ARBA" id="ARBA00013145"/>
    </source>
</evidence>
<protein>
    <recommendedName>
        <fullName evidence="4 14">Acetolactate synthase</fullName>
        <ecNumber evidence="4 14">2.2.1.6</ecNumber>
    </recommendedName>
</protein>
<dbReference type="SUPFAM" id="SSF52518">
    <property type="entry name" value="Thiamin diphosphate-binding fold (THDP-binding)"/>
    <property type="match status" value="2"/>
</dbReference>
<comment type="pathway">
    <text evidence="1 14">Amino-acid biosynthesis; L-isoleucine biosynthesis; L-isoleucine from 2-oxobutanoate: step 1/4.</text>
</comment>
<evidence type="ECO:0000256" key="3">
    <source>
        <dbReference type="ARBA" id="ARBA00007812"/>
    </source>
</evidence>
<evidence type="ECO:0000256" key="9">
    <source>
        <dbReference type="ARBA" id="ARBA00022827"/>
    </source>
</evidence>
<dbReference type="InterPro" id="IPR011766">
    <property type="entry name" value="TPP_enzyme_TPP-bd"/>
</dbReference>
<evidence type="ECO:0000313" key="18">
    <source>
        <dbReference type="EMBL" id="OAM88228.1"/>
    </source>
</evidence>
<accession>A0A178IER6</accession>
<comment type="cofactor">
    <cofactor evidence="14">
        <name>Mg(2+)</name>
        <dbReference type="ChEBI" id="CHEBI:18420"/>
    </cofactor>
    <text evidence="14">Binds 1 Mg(2+) ion per subunit.</text>
</comment>
<dbReference type="EMBL" id="LRRQ01000141">
    <property type="protein sequence ID" value="OAM88228.1"/>
    <property type="molecule type" value="Genomic_DNA"/>
</dbReference>
<dbReference type="InterPro" id="IPR029035">
    <property type="entry name" value="DHS-like_NAD/FAD-binding_dom"/>
</dbReference>
<dbReference type="GO" id="GO:0009097">
    <property type="term" value="P:isoleucine biosynthetic process"/>
    <property type="evidence" value="ECO:0007669"/>
    <property type="project" value="UniProtKB-UniPathway"/>
</dbReference>
<dbReference type="GO" id="GO:0000287">
    <property type="term" value="F:magnesium ion binding"/>
    <property type="evidence" value="ECO:0007669"/>
    <property type="project" value="UniProtKB-UniRule"/>
</dbReference>
<dbReference type="FunFam" id="3.40.50.1220:FF:000008">
    <property type="entry name" value="Acetolactate synthase"/>
    <property type="match status" value="1"/>
</dbReference>
<evidence type="ECO:0000256" key="14">
    <source>
        <dbReference type="RuleBase" id="RU003591"/>
    </source>
</evidence>
<sequence>MKHTGASLLARLLERQSIRHLPGIPGGAILPFYDALHAHPTIHHILARHEQGAGFIAQGMARVTGRAAACVATSGPGATNLLTAIADARLDSIPLVALTGQVPQSLIGTDAFQEVDTYGLTVPITKHNFLVRDVAELPEIVPLAFQLAESGRPGPVVIDLPKDVQTATLDIDDADLPPPGRAAPLPPCDDASIHELARRLARSERPVIYLGGGIITAGASEPALALARRLDAPVVCTLNALGAAPTGDPHYMGMLGMHATLGVNLMLDEADLLLAIGARFDDRATGKAAEFCPRATIAHIDIDRAEIGKIKNTFLGLTGDAADILRRLLAVLAADDSGLAINSARSAARRAWLARAQGLRDAHPLRHPPRESEPLHPVNLCRALAGALPSDTIVTTDVGQHQMWVAQAWPFRRPRTFLTSGGLGTMGFGLPAAIGAALAAPGRRVACVSGDGSLLMNIQELATLADLDLPVAVLVFNNAHLGLVRQQQELFFGRRYSASRFDTVPDFAAVARAFGLRGHRIGPDTADPLAEIDAALAAPGPCVIDIAIPAEANVLPMVPPGAANREMIEQTEAAACVA</sequence>
<keyword evidence="10 14" id="KW-0460">Magnesium</keyword>
<evidence type="ECO:0000259" key="16">
    <source>
        <dbReference type="Pfam" id="PF02775"/>
    </source>
</evidence>
<comment type="catalytic activity">
    <reaction evidence="13 14">
        <text>2 pyruvate + H(+) = (2S)-2-acetolactate + CO2</text>
        <dbReference type="Rhea" id="RHEA:25249"/>
        <dbReference type="ChEBI" id="CHEBI:15361"/>
        <dbReference type="ChEBI" id="CHEBI:15378"/>
        <dbReference type="ChEBI" id="CHEBI:16526"/>
        <dbReference type="ChEBI" id="CHEBI:58476"/>
        <dbReference type="EC" id="2.2.1.6"/>
    </reaction>
</comment>
<name>A0A178IER6_9BACT</name>
<evidence type="ECO:0000256" key="5">
    <source>
        <dbReference type="ARBA" id="ARBA00022605"/>
    </source>
</evidence>
<dbReference type="FunFam" id="3.40.50.970:FF:000007">
    <property type="entry name" value="Acetolactate synthase"/>
    <property type="match status" value="1"/>
</dbReference>
<evidence type="ECO:0000313" key="19">
    <source>
        <dbReference type="Proteomes" id="UP000078486"/>
    </source>
</evidence>
<dbReference type="STRING" id="1184151.AW736_18055"/>
<keyword evidence="9" id="KW-0274">FAD</keyword>
<dbReference type="Pfam" id="PF00205">
    <property type="entry name" value="TPP_enzyme_M"/>
    <property type="match status" value="1"/>
</dbReference>
<dbReference type="AlphaFoldDB" id="A0A178IER6"/>
<dbReference type="InterPro" id="IPR012001">
    <property type="entry name" value="Thiamin_PyroP_enz_TPP-bd_dom"/>
</dbReference>
<evidence type="ECO:0000256" key="10">
    <source>
        <dbReference type="ARBA" id="ARBA00022842"/>
    </source>
</evidence>
<comment type="pathway">
    <text evidence="2 14">Amino-acid biosynthesis; L-valine biosynthesis; L-valine from pyruvate: step 1/4.</text>
</comment>
<feature type="domain" description="Thiamine pyrophosphate enzyme N-terminal TPP-binding" evidence="17">
    <location>
        <begin position="4"/>
        <end position="118"/>
    </location>
</feature>
<dbReference type="FunFam" id="3.40.50.970:FF:000016">
    <property type="entry name" value="Acetolactate synthase"/>
    <property type="match status" value="1"/>
</dbReference>
<dbReference type="InterPro" id="IPR029061">
    <property type="entry name" value="THDP-binding"/>
</dbReference>
<keyword evidence="19" id="KW-1185">Reference proteome</keyword>
<feature type="domain" description="Thiamine pyrophosphate enzyme TPP-binding" evidence="16">
    <location>
        <begin position="397"/>
        <end position="546"/>
    </location>
</feature>
<evidence type="ECO:0000256" key="12">
    <source>
        <dbReference type="ARBA" id="ARBA00023304"/>
    </source>
</evidence>
<keyword evidence="5 14" id="KW-0028">Amino-acid biosynthesis</keyword>
<dbReference type="SUPFAM" id="SSF52467">
    <property type="entry name" value="DHS-like NAD/FAD-binding domain"/>
    <property type="match status" value="1"/>
</dbReference>
<dbReference type="InterPro" id="IPR045229">
    <property type="entry name" value="TPP_enz"/>
</dbReference>
<dbReference type="InterPro" id="IPR012846">
    <property type="entry name" value="Acetolactate_synth_lsu"/>
</dbReference>
<evidence type="ECO:0000256" key="2">
    <source>
        <dbReference type="ARBA" id="ARBA00005025"/>
    </source>
</evidence>
<keyword evidence="11 14" id="KW-0786">Thiamine pyrophosphate</keyword>
<feature type="domain" description="Thiamine pyrophosphate enzyme central" evidence="15">
    <location>
        <begin position="193"/>
        <end position="328"/>
    </location>
</feature>
<evidence type="ECO:0000256" key="7">
    <source>
        <dbReference type="ARBA" id="ARBA00022679"/>
    </source>
</evidence>
<comment type="caution">
    <text evidence="18">The sequence shown here is derived from an EMBL/GenBank/DDBJ whole genome shotgun (WGS) entry which is preliminary data.</text>
</comment>
<dbReference type="Gene3D" id="3.40.50.970">
    <property type="match status" value="2"/>
</dbReference>
<dbReference type="InterPro" id="IPR039368">
    <property type="entry name" value="AHAS_TPP"/>
</dbReference>
<dbReference type="Pfam" id="PF02776">
    <property type="entry name" value="TPP_enzyme_N"/>
    <property type="match status" value="1"/>
</dbReference>
<evidence type="ECO:0000256" key="11">
    <source>
        <dbReference type="ARBA" id="ARBA00023052"/>
    </source>
</evidence>
<dbReference type="Proteomes" id="UP000078486">
    <property type="component" value="Unassembled WGS sequence"/>
</dbReference>
<keyword evidence="6" id="KW-0285">Flavoprotein</keyword>
<dbReference type="OrthoDB" id="4494979at2"/>
<keyword evidence="7 14" id="KW-0808">Transferase</keyword>
<evidence type="ECO:0000259" key="15">
    <source>
        <dbReference type="Pfam" id="PF00205"/>
    </source>
</evidence>
<keyword evidence="12 14" id="KW-0100">Branched-chain amino acid biosynthesis</keyword>
<dbReference type="GO" id="GO:0005948">
    <property type="term" value="C:acetolactate synthase complex"/>
    <property type="evidence" value="ECO:0007669"/>
    <property type="project" value="TreeGrafter"/>
</dbReference>
<dbReference type="Pfam" id="PF02775">
    <property type="entry name" value="TPP_enzyme_C"/>
    <property type="match status" value="1"/>
</dbReference>
<dbReference type="UniPathway" id="UPA00049">
    <property type="reaction ID" value="UER00059"/>
</dbReference>
<evidence type="ECO:0000256" key="6">
    <source>
        <dbReference type="ARBA" id="ARBA00022630"/>
    </source>
</evidence>
<dbReference type="GO" id="GO:0009099">
    <property type="term" value="P:L-valine biosynthetic process"/>
    <property type="evidence" value="ECO:0007669"/>
    <property type="project" value="UniProtKB-UniPathway"/>
</dbReference>
<evidence type="ECO:0000256" key="1">
    <source>
        <dbReference type="ARBA" id="ARBA00004974"/>
    </source>
</evidence>
<comment type="similarity">
    <text evidence="3 14">Belongs to the TPP enzyme family.</text>
</comment>
<dbReference type="GO" id="GO:0050660">
    <property type="term" value="F:flavin adenine dinucleotide binding"/>
    <property type="evidence" value="ECO:0007669"/>
    <property type="project" value="InterPro"/>
</dbReference>